<dbReference type="GO" id="GO:0009298">
    <property type="term" value="P:GDP-mannose biosynthetic process"/>
    <property type="evidence" value="ECO:0007669"/>
    <property type="project" value="InterPro"/>
</dbReference>
<proteinExistence type="predicted"/>
<dbReference type="RefSeq" id="WP_055424487.1">
    <property type="nucleotide sequence ID" value="NZ_FCOR01000001.1"/>
</dbReference>
<dbReference type="SUPFAM" id="SSF51182">
    <property type="entry name" value="RmlC-like cupins"/>
    <property type="match status" value="1"/>
</dbReference>
<sequence>MSLYPLVFQPSFHYRIWGGNKLKHFGKYIKEENIGESWEISTVPGFVSVVSNGMLKGKNLDNLVKKYKDRLVGKKVYRKYGDKFPLLIKILDAAQPLSVQVHPNDEYAETHHNSFGKTEMWYVLDSEPDSEIILGFEKGVNKNIFTKNIEKNTLDSILRKIHPEKENVIYIPSGRIHAMGKGVSVIEIQQNSDITYRIYDYDRIDKNGEKRELHLKQAQEVIDFSFVEEPFTHYDKTAKETTAIASPFFTVSRLVITENKILENLQDSFRIVICIDGECSIMNQLISVTLKKGETVLIPAELVNVEIKPQVKAKLLEVHID</sequence>
<dbReference type="Pfam" id="PF21621">
    <property type="entry name" value="MPI_cupin_dom"/>
    <property type="match status" value="1"/>
</dbReference>
<evidence type="ECO:0000256" key="1">
    <source>
        <dbReference type="ARBA" id="ARBA00022723"/>
    </source>
</evidence>
<feature type="domain" description="Phosphomannose isomerase type I catalytic" evidence="7">
    <location>
        <begin position="9"/>
        <end position="114"/>
    </location>
</feature>
<feature type="active site" evidence="6">
    <location>
        <position position="197"/>
    </location>
</feature>
<dbReference type="GO" id="GO:0005975">
    <property type="term" value="P:carbohydrate metabolic process"/>
    <property type="evidence" value="ECO:0007669"/>
    <property type="project" value="InterPro"/>
</dbReference>
<dbReference type="AlphaFoldDB" id="A0A0X3AN09"/>
<accession>A0A0X3AN09</accession>
<dbReference type="EMBL" id="FCOR01000001">
    <property type="protein sequence ID" value="CVK15248.1"/>
    <property type="molecule type" value="Genomic_DNA"/>
</dbReference>
<feature type="domain" description="Mannose-6-phosphate isomerase cupin" evidence="8">
    <location>
        <begin position="240"/>
        <end position="311"/>
    </location>
</feature>
<evidence type="ECO:0000313" key="9">
    <source>
        <dbReference type="EMBL" id="CVK15248.1"/>
    </source>
</evidence>
<dbReference type="OrthoDB" id="9808275at2"/>
<dbReference type="PRINTS" id="PR00714">
    <property type="entry name" value="MAN6PISMRASE"/>
</dbReference>
<dbReference type="PANTHER" id="PTHR42742">
    <property type="entry name" value="TRANSCRIPTIONAL REPRESSOR MPRA"/>
    <property type="match status" value="1"/>
</dbReference>
<evidence type="ECO:0000256" key="4">
    <source>
        <dbReference type="ARBA" id="ARBA00030762"/>
    </source>
</evidence>
<comment type="cofactor">
    <cofactor evidence="5">
        <name>Zn(2+)</name>
        <dbReference type="ChEBI" id="CHEBI:29105"/>
    </cofactor>
    <text evidence="5">Binds 1 zinc ion per subunit.</text>
</comment>
<dbReference type="Pfam" id="PF20511">
    <property type="entry name" value="PMI_typeI_cat"/>
    <property type="match status" value="1"/>
</dbReference>
<protein>
    <recommendedName>
        <fullName evidence="3">Phosphohexomutase</fullName>
    </recommendedName>
    <alternativeName>
        <fullName evidence="4">Phosphomannose isomerase</fullName>
    </alternativeName>
</protein>
<dbReference type="InterPro" id="IPR049071">
    <property type="entry name" value="MPI_cupin_dom"/>
</dbReference>
<dbReference type="InterPro" id="IPR014628">
    <property type="entry name" value="Man6P_isomerase_Firm_short"/>
</dbReference>
<keyword evidence="10" id="KW-1185">Reference proteome</keyword>
<evidence type="ECO:0000259" key="7">
    <source>
        <dbReference type="Pfam" id="PF20511"/>
    </source>
</evidence>
<evidence type="ECO:0000256" key="2">
    <source>
        <dbReference type="ARBA" id="ARBA00022833"/>
    </source>
</evidence>
<feature type="binding site" evidence="5">
    <location>
        <position position="119"/>
    </location>
    <ligand>
        <name>Zn(2+)</name>
        <dbReference type="ChEBI" id="CHEBI:29105"/>
    </ligand>
</feature>
<reference evidence="9 10" key="1">
    <citation type="submission" date="2016-01" db="EMBL/GenBank/DDBJ databases">
        <authorList>
            <person name="McClelland M."/>
            <person name="Jain A."/>
            <person name="Saraogi P."/>
            <person name="Mendelson R."/>
            <person name="Westerman R."/>
            <person name="SanMiguel P."/>
            <person name="Csonka L."/>
        </authorList>
    </citation>
    <scope>NUCLEOTIDE SEQUENCE [LARGE SCALE GENOMIC DNA]</scope>
    <source>
        <strain evidence="9 10">R-53146</strain>
    </source>
</reference>
<dbReference type="PIRSF" id="PIRSF036894">
    <property type="entry name" value="PMI_Firm_short"/>
    <property type="match status" value="1"/>
</dbReference>
<evidence type="ECO:0000259" key="8">
    <source>
        <dbReference type="Pfam" id="PF21621"/>
    </source>
</evidence>
<dbReference type="InterPro" id="IPR014710">
    <property type="entry name" value="RmlC-like_jellyroll"/>
</dbReference>
<dbReference type="GO" id="GO:0004476">
    <property type="term" value="F:mannose-6-phosphate isomerase activity"/>
    <property type="evidence" value="ECO:0007669"/>
    <property type="project" value="InterPro"/>
</dbReference>
<dbReference type="GO" id="GO:0008270">
    <property type="term" value="F:zinc ion binding"/>
    <property type="evidence" value="ECO:0007669"/>
    <property type="project" value="InterPro"/>
</dbReference>
<dbReference type="InterPro" id="IPR011051">
    <property type="entry name" value="RmlC_Cupin_sf"/>
</dbReference>
<dbReference type="STRING" id="1586267.GCA_001418685_00059"/>
<feature type="binding site" evidence="5">
    <location>
        <position position="177"/>
    </location>
    <ligand>
        <name>Zn(2+)</name>
        <dbReference type="ChEBI" id="CHEBI:29105"/>
    </ligand>
</feature>
<dbReference type="PANTHER" id="PTHR42742:SF3">
    <property type="entry name" value="FRUCTOKINASE"/>
    <property type="match status" value="1"/>
</dbReference>
<dbReference type="Proteomes" id="UP000182761">
    <property type="component" value="Unassembled WGS sequence"/>
</dbReference>
<keyword evidence="2 5" id="KW-0862">Zinc</keyword>
<evidence type="ECO:0000256" key="6">
    <source>
        <dbReference type="PIRSR" id="PIRSR036894-2"/>
    </source>
</evidence>
<dbReference type="InterPro" id="IPR016305">
    <property type="entry name" value="Mannose-6-P_Isomerase"/>
</dbReference>
<evidence type="ECO:0000256" key="5">
    <source>
        <dbReference type="PIRSR" id="PIRSR036894-1"/>
    </source>
</evidence>
<keyword evidence="1 5" id="KW-0479">Metal-binding</keyword>
<dbReference type="InterPro" id="IPR051804">
    <property type="entry name" value="Carb_Metab_Reg_Kinase/Isom"/>
</dbReference>
<organism evidence="9 10">
    <name type="scientific">Apibacter mensalis</name>
    <dbReference type="NCBI Taxonomy" id="1586267"/>
    <lineage>
        <taxon>Bacteria</taxon>
        <taxon>Pseudomonadati</taxon>
        <taxon>Bacteroidota</taxon>
        <taxon>Flavobacteriia</taxon>
        <taxon>Flavobacteriales</taxon>
        <taxon>Weeksellaceae</taxon>
        <taxon>Apibacter</taxon>
    </lineage>
</organism>
<dbReference type="CDD" id="cd07010">
    <property type="entry name" value="cupin_PMI_type_I_N_bac"/>
    <property type="match status" value="1"/>
</dbReference>
<dbReference type="InterPro" id="IPR046457">
    <property type="entry name" value="PMI_typeI_cat"/>
</dbReference>
<evidence type="ECO:0000256" key="3">
    <source>
        <dbReference type="ARBA" id="ARBA00029741"/>
    </source>
</evidence>
<keyword evidence="9" id="KW-0413">Isomerase</keyword>
<gene>
    <name evidence="9" type="ORF">Ga0061079_10160</name>
</gene>
<name>A0A0X3AN09_9FLAO</name>
<evidence type="ECO:0000313" key="10">
    <source>
        <dbReference type="Proteomes" id="UP000182761"/>
    </source>
</evidence>
<dbReference type="Gene3D" id="2.60.120.10">
    <property type="entry name" value="Jelly Rolls"/>
    <property type="match status" value="2"/>
</dbReference>
<feature type="binding site" evidence="5">
    <location>
        <position position="102"/>
    </location>
    <ligand>
        <name>Zn(2+)</name>
        <dbReference type="ChEBI" id="CHEBI:29105"/>
    </ligand>
</feature>